<evidence type="ECO:0000313" key="5">
    <source>
        <dbReference type="EMBL" id="MFC4232239.1"/>
    </source>
</evidence>
<evidence type="ECO:0000256" key="1">
    <source>
        <dbReference type="ARBA" id="ARBA00022741"/>
    </source>
</evidence>
<evidence type="ECO:0000256" key="3">
    <source>
        <dbReference type="ARBA" id="ARBA00023125"/>
    </source>
</evidence>
<gene>
    <name evidence="5" type="ORF">ACFOW1_10080</name>
</gene>
<organism evidence="5 6">
    <name type="scientific">Parasediminibacterium paludis</name>
    <dbReference type="NCBI Taxonomy" id="908966"/>
    <lineage>
        <taxon>Bacteria</taxon>
        <taxon>Pseudomonadati</taxon>
        <taxon>Bacteroidota</taxon>
        <taxon>Chitinophagia</taxon>
        <taxon>Chitinophagales</taxon>
        <taxon>Chitinophagaceae</taxon>
        <taxon>Parasediminibacterium</taxon>
    </lineage>
</organism>
<dbReference type="Proteomes" id="UP001595906">
    <property type="component" value="Unassembled WGS sequence"/>
</dbReference>
<keyword evidence="1" id="KW-0547">Nucleotide-binding</keyword>
<dbReference type="SUPFAM" id="SSF48334">
    <property type="entry name" value="DNA repair protein MutS, domain III"/>
    <property type="match status" value="1"/>
</dbReference>
<evidence type="ECO:0000259" key="4">
    <source>
        <dbReference type="SMART" id="SM00534"/>
    </source>
</evidence>
<dbReference type="InterPro" id="IPR045076">
    <property type="entry name" value="MutS"/>
</dbReference>
<dbReference type="PANTHER" id="PTHR11361">
    <property type="entry name" value="DNA MISMATCH REPAIR PROTEIN MUTS FAMILY MEMBER"/>
    <property type="match status" value="1"/>
</dbReference>
<keyword evidence="6" id="KW-1185">Reference proteome</keyword>
<proteinExistence type="predicted"/>
<dbReference type="InterPro" id="IPR036187">
    <property type="entry name" value="DNA_mismatch_repair_MutS_sf"/>
</dbReference>
<dbReference type="SUPFAM" id="SSF52540">
    <property type="entry name" value="P-loop containing nucleoside triphosphate hydrolases"/>
    <property type="match status" value="1"/>
</dbReference>
<evidence type="ECO:0000256" key="2">
    <source>
        <dbReference type="ARBA" id="ARBA00022840"/>
    </source>
</evidence>
<keyword evidence="3" id="KW-0238">DNA-binding</keyword>
<name>A0ABV8PVS9_9BACT</name>
<feature type="domain" description="DNA mismatch repair proteins mutS family" evidence="4">
    <location>
        <begin position="255"/>
        <end position="427"/>
    </location>
</feature>
<keyword evidence="2" id="KW-0067">ATP-binding</keyword>
<dbReference type="Pfam" id="PF00488">
    <property type="entry name" value="MutS_V"/>
    <property type="match status" value="1"/>
</dbReference>
<dbReference type="RefSeq" id="WP_379014012.1">
    <property type="nucleotide sequence ID" value="NZ_JBHSDC010000019.1"/>
</dbReference>
<evidence type="ECO:0000313" key="6">
    <source>
        <dbReference type="Proteomes" id="UP001595906"/>
    </source>
</evidence>
<dbReference type="InterPro" id="IPR027417">
    <property type="entry name" value="P-loop_NTPase"/>
</dbReference>
<dbReference type="SMART" id="SM00534">
    <property type="entry name" value="MUTSac"/>
    <property type="match status" value="1"/>
</dbReference>
<dbReference type="Gene3D" id="1.10.1420.10">
    <property type="match status" value="1"/>
</dbReference>
<dbReference type="InterPro" id="IPR000432">
    <property type="entry name" value="DNA_mismatch_repair_MutS_C"/>
</dbReference>
<reference evidence="6" key="1">
    <citation type="journal article" date="2019" name="Int. J. Syst. Evol. Microbiol.">
        <title>The Global Catalogue of Microorganisms (GCM) 10K type strain sequencing project: providing services to taxonomists for standard genome sequencing and annotation.</title>
        <authorList>
            <consortium name="The Broad Institute Genomics Platform"/>
            <consortium name="The Broad Institute Genome Sequencing Center for Infectious Disease"/>
            <person name="Wu L."/>
            <person name="Ma J."/>
        </authorList>
    </citation>
    <scope>NUCLEOTIDE SEQUENCE [LARGE SCALE GENOMIC DNA]</scope>
    <source>
        <strain evidence="6">CECT 8010</strain>
    </source>
</reference>
<dbReference type="Gene3D" id="3.40.50.300">
    <property type="entry name" value="P-loop containing nucleotide triphosphate hydrolases"/>
    <property type="match status" value="1"/>
</dbReference>
<comment type="caution">
    <text evidence="5">The sequence shown here is derived from an EMBL/GenBank/DDBJ whole genome shotgun (WGS) entry which is preliminary data.</text>
</comment>
<sequence>MQIDKTTLQDLSIFHSDEEQSVFHKLNFTQTNDGREYLRWILGRPLDNLNDIQDAQLTIQTLITCIDNFPTTITNGTMMVMDKFYETQLDAYPTNPNGLNSFVYAIISKSDFSLTKYSVEHFATFFKGLQQIVNLLQQQNTSKQIQTWCDRITYLLSNHHIQAIQQYEKQDSIPQYKILEFGSYLRSQFKQKNSDLMDIYARLDAYLSLAIASKKYQFTFPVIEATTQPFIEAKGLWHLLLNVPVSYDVTLNKDTNFLFLTGANMAGKSTFIKAVGVCVYLAHIGMGVPAQNMQLSLFDGLLSNINVEDNIMKGESYFFNEVKRIKNTIEKISDGKRWLILIDELFKGTNVQDAMKCSTTVIEGLHKMPNALFILSTHLYEIGVQLEQYPNIDFRFFETNVADNELVFSYQLKKGISNDRLGYLILKREGVVALLDAL</sequence>
<dbReference type="EMBL" id="JBHSDC010000019">
    <property type="protein sequence ID" value="MFC4232239.1"/>
    <property type="molecule type" value="Genomic_DNA"/>
</dbReference>
<protein>
    <submittedName>
        <fullName evidence="5">DNA mismatch repair protein MutS</fullName>
    </submittedName>
</protein>
<dbReference type="PANTHER" id="PTHR11361:SF99">
    <property type="entry name" value="DNA MISMATCH REPAIR PROTEIN"/>
    <property type="match status" value="1"/>
</dbReference>
<accession>A0ABV8PVS9</accession>